<name>A0ABT1VUK8_9PROT</name>
<proteinExistence type="predicted"/>
<dbReference type="InterPro" id="IPR021762">
    <property type="entry name" value="DUF3325"/>
</dbReference>
<keyword evidence="1" id="KW-0472">Membrane</keyword>
<organism evidence="2 3">
    <name type="scientific">Rhizosaccharibacter radicis</name>
    <dbReference type="NCBI Taxonomy" id="2782605"/>
    <lineage>
        <taxon>Bacteria</taxon>
        <taxon>Pseudomonadati</taxon>
        <taxon>Pseudomonadota</taxon>
        <taxon>Alphaproteobacteria</taxon>
        <taxon>Acetobacterales</taxon>
        <taxon>Acetobacteraceae</taxon>
        <taxon>Rhizosaccharibacter</taxon>
    </lineage>
</organism>
<protein>
    <submittedName>
        <fullName evidence="2">DUF3325 domain-containing protein</fullName>
    </submittedName>
</protein>
<keyword evidence="1" id="KW-0812">Transmembrane</keyword>
<feature type="transmembrane region" description="Helical" evidence="1">
    <location>
        <begin position="38"/>
        <end position="58"/>
    </location>
</feature>
<feature type="transmembrane region" description="Helical" evidence="1">
    <location>
        <begin position="65"/>
        <end position="90"/>
    </location>
</feature>
<reference evidence="2 3" key="1">
    <citation type="submission" date="2022-06" db="EMBL/GenBank/DDBJ databases">
        <title>Rhizosaccharibacter gen. nov. sp. nov. KSS12, endophytic bacteria isolated from sugarcane.</title>
        <authorList>
            <person name="Pitiwittayakul N."/>
        </authorList>
    </citation>
    <scope>NUCLEOTIDE SEQUENCE [LARGE SCALE GENOMIC DNA]</scope>
    <source>
        <strain evidence="2 3">KSS12</strain>
    </source>
</reference>
<dbReference type="Pfam" id="PF11804">
    <property type="entry name" value="DUF3325"/>
    <property type="match status" value="1"/>
</dbReference>
<dbReference type="EMBL" id="JAMZEJ010000001">
    <property type="protein sequence ID" value="MCQ8239368.1"/>
    <property type="molecule type" value="Genomic_DNA"/>
</dbReference>
<gene>
    <name evidence="2" type="ORF">NFI88_00750</name>
</gene>
<keyword evidence="1" id="KW-1133">Transmembrane helix</keyword>
<accession>A0ABT1VUK8</accession>
<dbReference type="Proteomes" id="UP001524547">
    <property type="component" value="Unassembled WGS sequence"/>
</dbReference>
<sequence>MSLFAAFLCALSGFASFSLSMARHHGQVLRRPGPDRRMAAALRLLGGGFLLVALALCARCLGTGVGIVCALAFWSVAAACVTFGLSLPVFSGGSRRPSKR</sequence>
<evidence type="ECO:0000313" key="2">
    <source>
        <dbReference type="EMBL" id="MCQ8239368.1"/>
    </source>
</evidence>
<keyword evidence="3" id="KW-1185">Reference proteome</keyword>
<dbReference type="RefSeq" id="WP_422918111.1">
    <property type="nucleotide sequence ID" value="NZ_JAMZEJ010000001.1"/>
</dbReference>
<evidence type="ECO:0000313" key="3">
    <source>
        <dbReference type="Proteomes" id="UP001524547"/>
    </source>
</evidence>
<comment type="caution">
    <text evidence="2">The sequence shown here is derived from an EMBL/GenBank/DDBJ whole genome shotgun (WGS) entry which is preliminary data.</text>
</comment>
<evidence type="ECO:0000256" key="1">
    <source>
        <dbReference type="SAM" id="Phobius"/>
    </source>
</evidence>